<sequence length="467" mass="50941">MSLQVCQGGNTGFPIKLNQTIFDPWPGVKNQDIQKLVVPTDVEVAWAPASSANITATYANQIYHIGGFDSIASGTTLTLGGARYRCSPVLTLCGIQHARLSYAKDVTNEIILVFTIETKNDNPSSPDMVFMCRPAILTDKQEMSIQLWSSVNSAAKNKSASNLSGFDLSTLFAYNRDTMMPMMSYETCIATRLIGGANRATEGSATIRILVCSQPIYIYAESNGTGKCDRVAKYTLPNRDGMRLLNVFQQSGVSSYTNIQFTDRKSDDGKTNEFPTIPSPIANYLVLGLSGNMVDNWEGVLQTFQYLVAEVFLGKSLASIAKSTVPPVKKTGKKAFKCYTIDPRKDVVDDQIMIDPTTGEPLKDTMDALNRSSAGGDPALAMALGGQSVESSGIQPGDIEEILVYIFSFIGGVSLLAYLFYIIRQFMGHRYSEGITHIVSFIVCFLVLFALTYGLETTSKDKKSAKI</sequence>
<feature type="transmembrane region" description="Helical" evidence="1">
    <location>
        <begin position="435"/>
        <end position="455"/>
    </location>
</feature>
<name>A0A6C0K3C3_9ZZZZ</name>
<protein>
    <submittedName>
        <fullName evidence="2">Uncharacterized protein</fullName>
    </submittedName>
</protein>
<organism evidence="2">
    <name type="scientific">viral metagenome</name>
    <dbReference type="NCBI Taxonomy" id="1070528"/>
    <lineage>
        <taxon>unclassified sequences</taxon>
        <taxon>metagenomes</taxon>
        <taxon>organismal metagenomes</taxon>
    </lineage>
</organism>
<proteinExistence type="predicted"/>
<dbReference type="EMBL" id="MN740798">
    <property type="protein sequence ID" value="QHU12219.1"/>
    <property type="molecule type" value="Genomic_DNA"/>
</dbReference>
<keyword evidence="1" id="KW-0812">Transmembrane</keyword>
<reference evidence="2" key="1">
    <citation type="journal article" date="2020" name="Nature">
        <title>Giant virus diversity and host interactions through global metagenomics.</title>
        <authorList>
            <person name="Schulz F."/>
            <person name="Roux S."/>
            <person name="Paez-Espino D."/>
            <person name="Jungbluth S."/>
            <person name="Walsh D.A."/>
            <person name="Denef V.J."/>
            <person name="McMahon K.D."/>
            <person name="Konstantinidis K.T."/>
            <person name="Eloe-Fadrosh E.A."/>
            <person name="Kyrpides N.C."/>
            <person name="Woyke T."/>
        </authorList>
    </citation>
    <scope>NUCLEOTIDE SEQUENCE</scope>
    <source>
        <strain evidence="2">GVMAG-S-1101171-110</strain>
    </source>
</reference>
<evidence type="ECO:0000313" key="2">
    <source>
        <dbReference type="EMBL" id="QHU12219.1"/>
    </source>
</evidence>
<dbReference type="AlphaFoldDB" id="A0A6C0K3C3"/>
<keyword evidence="1" id="KW-1133">Transmembrane helix</keyword>
<evidence type="ECO:0000256" key="1">
    <source>
        <dbReference type="SAM" id="Phobius"/>
    </source>
</evidence>
<feature type="transmembrane region" description="Helical" evidence="1">
    <location>
        <begin position="402"/>
        <end position="423"/>
    </location>
</feature>
<keyword evidence="1" id="KW-0472">Membrane</keyword>
<accession>A0A6C0K3C3</accession>